<evidence type="ECO:0000256" key="7">
    <source>
        <dbReference type="ARBA" id="ARBA00023136"/>
    </source>
</evidence>
<evidence type="ECO:0000256" key="3">
    <source>
        <dbReference type="ARBA" id="ARBA00007681"/>
    </source>
</evidence>
<dbReference type="InterPro" id="IPR000131">
    <property type="entry name" value="ATP_synth_F1_gsu"/>
</dbReference>
<evidence type="ECO:0000256" key="10">
    <source>
        <dbReference type="HAMAP-Rule" id="MF_00815"/>
    </source>
</evidence>
<keyword evidence="6 10" id="KW-0406">Ion transport</keyword>
<evidence type="ECO:0000256" key="5">
    <source>
        <dbReference type="ARBA" id="ARBA00022781"/>
    </source>
</evidence>
<sequence length="291" mass="32686">MLSTREIKQRIRSITSIKQITRAMEMVAASRLKKVESKVLASRTYTEKMHSVLSHLVSSLEGTHPWFAEKEQAVPVIKVILITADKGLCGAYNNNIIQKVAKFIREKEGKEIKLTLIGKKGYLHFSKGRYASLIEKYIPEGVEKLGYGHVQALAAQLIKGYEANEFGELHIFFTKFHTVMQSFSTSMRLLPIEKGTFESKGKQTGGEYIFEPSAEQIISHLFPKFVETRLYQCILESLTSEYAARRVAMIAATDNAGEMIDELTSSYNKARQAAITKELLEVVSGAEALVR</sequence>
<accession>A0ABQ0JZ54</accession>
<comment type="similarity">
    <text evidence="3 10">Belongs to the ATPase gamma chain family.</text>
</comment>
<protein>
    <recommendedName>
        <fullName evidence="10">ATP synthase gamma chain</fullName>
    </recommendedName>
    <alternativeName>
        <fullName evidence="10">ATP synthase F1 sector gamma subunit</fullName>
    </alternativeName>
    <alternativeName>
        <fullName evidence="10">F-ATPase gamma subunit</fullName>
    </alternativeName>
</protein>
<dbReference type="InterPro" id="IPR023632">
    <property type="entry name" value="ATP_synth_F1_gsu_CS"/>
</dbReference>
<gene>
    <name evidence="10" type="primary">atpG</name>
    <name evidence="11" type="ORF">BROSI_A2552</name>
</gene>
<evidence type="ECO:0000256" key="4">
    <source>
        <dbReference type="ARBA" id="ARBA00022448"/>
    </source>
</evidence>
<comment type="caution">
    <text evidence="11">The sequence shown here is derived from an EMBL/GenBank/DDBJ whole genome shotgun (WGS) entry which is preliminary data.</text>
</comment>
<dbReference type="InterPro" id="IPR035968">
    <property type="entry name" value="ATP_synth_F1_ATPase_gsu"/>
</dbReference>
<dbReference type="PANTHER" id="PTHR11693">
    <property type="entry name" value="ATP SYNTHASE GAMMA CHAIN"/>
    <property type="match status" value="1"/>
</dbReference>
<dbReference type="SUPFAM" id="SSF52943">
    <property type="entry name" value="ATP synthase (F1-ATPase), gamma subunit"/>
    <property type="match status" value="1"/>
</dbReference>
<dbReference type="RefSeq" id="WP_052564069.1">
    <property type="nucleotide sequence ID" value="NZ_BAFN01000001.1"/>
</dbReference>
<keyword evidence="4 10" id="KW-0813">Transport</keyword>
<dbReference type="CDD" id="cd12151">
    <property type="entry name" value="F1-ATPase_gamma"/>
    <property type="match status" value="1"/>
</dbReference>
<reference evidence="12" key="1">
    <citation type="journal article" date="2015" name="Genome Announc.">
        <title>Draft Genome Sequence of an Anaerobic Ammonium-Oxidizing Bacterium, "Candidatus Brocadia sinica".</title>
        <authorList>
            <person name="Oshiki M."/>
            <person name="Shinyako-Hata K."/>
            <person name="Satoh H."/>
            <person name="Okabe S."/>
        </authorList>
    </citation>
    <scope>NUCLEOTIDE SEQUENCE [LARGE SCALE GENOMIC DNA]</scope>
    <source>
        <strain evidence="12">JPN1</strain>
    </source>
</reference>
<keyword evidence="7 10" id="KW-0472">Membrane</keyword>
<evidence type="ECO:0000256" key="2">
    <source>
        <dbReference type="ARBA" id="ARBA00004170"/>
    </source>
</evidence>
<name>A0ABQ0JZ54_9BACT</name>
<evidence type="ECO:0000256" key="1">
    <source>
        <dbReference type="ARBA" id="ARBA00003456"/>
    </source>
</evidence>
<keyword evidence="10" id="KW-1003">Cell membrane</keyword>
<comment type="subunit">
    <text evidence="10">F-type ATPases have 2 components, CF(1) - the catalytic core - and CF(0) - the membrane proton channel. CF(1) has five subunits: alpha(3), beta(3), gamma(1), delta(1), epsilon(1). CF(0) has three main subunits: a, b and c.</text>
</comment>
<dbReference type="Proteomes" id="UP000032309">
    <property type="component" value="Unassembled WGS sequence"/>
</dbReference>
<evidence type="ECO:0000256" key="6">
    <source>
        <dbReference type="ARBA" id="ARBA00023065"/>
    </source>
</evidence>
<dbReference type="NCBIfam" id="TIGR01146">
    <property type="entry name" value="ATPsyn_F1gamma"/>
    <property type="match status" value="1"/>
</dbReference>
<dbReference type="EMBL" id="BAFN01000001">
    <property type="protein sequence ID" value="GAN34017.1"/>
    <property type="molecule type" value="Genomic_DNA"/>
</dbReference>
<evidence type="ECO:0000313" key="12">
    <source>
        <dbReference type="Proteomes" id="UP000032309"/>
    </source>
</evidence>
<evidence type="ECO:0000256" key="9">
    <source>
        <dbReference type="ARBA" id="ARBA00023310"/>
    </source>
</evidence>
<dbReference type="Pfam" id="PF00231">
    <property type="entry name" value="ATP-synt"/>
    <property type="match status" value="1"/>
</dbReference>
<evidence type="ECO:0000313" key="11">
    <source>
        <dbReference type="EMBL" id="GAN34017.1"/>
    </source>
</evidence>
<dbReference type="PROSITE" id="PS00153">
    <property type="entry name" value="ATPASE_GAMMA"/>
    <property type="match status" value="1"/>
</dbReference>
<evidence type="ECO:0000256" key="8">
    <source>
        <dbReference type="ARBA" id="ARBA00023196"/>
    </source>
</evidence>
<dbReference type="PANTHER" id="PTHR11693:SF22">
    <property type="entry name" value="ATP SYNTHASE SUBUNIT GAMMA, MITOCHONDRIAL"/>
    <property type="match status" value="1"/>
</dbReference>
<comment type="function">
    <text evidence="1 10">Produces ATP from ADP in the presence of a proton gradient across the membrane. The gamma chain is believed to be important in regulating ATPase activity and the flow of protons through the CF(0) complex.</text>
</comment>
<keyword evidence="9 10" id="KW-0066">ATP synthesis</keyword>
<keyword evidence="5 10" id="KW-0375">Hydrogen ion transport</keyword>
<dbReference type="PRINTS" id="PR00126">
    <property type="entry name" value="ATPASEGAMMA"/>
</dbReference>
<proteinExistence type="inferred from homology"/>
<keyword evidence="12" id="KW-1185">Reference proteome</keyword>
<dbReference type="Gene3D" id="3.40.1380.10">
    <property type="match status" value="1"/>
</dbReference>
<keyword evidence="8 10" id="KW-0139">CF(1)</keyword>
<organism evidence="11 12">
    <name type="scientific">Candidatus Brocadia sinica JPN1</name>
    <dbReference type="NCBI Taxonomy" id="1197129"/>
    <lineage>
        <taxon>Bacteria</taxon>
        <taxon>Pseudomonadati</taxon>
        <taxon>Planctomycetota</taxon>
        <taxon>Candidatus Brocadiia</taxon>
        <taxon>Candidatus Brocadiales</taxon>
        <taxon>Candidatus Brocadiaceae</taxon>
        <taxon>Candidatus Brocadia</taxon>
    </lineage>
</organism>
<dbReference type="Gene3D" id="1.10.287.80">
    <property type="entry name" value="ATP synthase, gamma subunit, helix hairpin domain"/>
    <property type="match status" value="1"/>
</dbReference>
<comment type="subcellular location">
    <subcellularLocation>
        <location evidence="10">Cell membrane</location>
        <topology evidence="10">Peripheral membrane protein</topology>
    </subcellularLocation>
    <subcellularLocation>
        <location evidence="2">Membrane</location>
        <topology evidence="2">Peripheral membrane protein</topology>
    </subcellularLocation>
</comment>
<dbReference type="HAMAP" id="MF_00815">
    <property type="entry name" value="ATP_synth_gamma_bact"/>
    <property type="match status" value="1"/>
</dbReference>